<gene>
    <name evidence="2" type="ORF">HXX76_008259</name>
</gene>
<dbReference type="GO" id="GO:0071944">
    <property type="term" value="C:cell periphery"/>
    <property type="evidence" value="ECO:0007669"/>
    <property type="project" value="TreeGrafter"/>
</dbReference>
<organism evidence="2 3">
    <name type="scientific">Chlamydomonas incerta</name>
    <dbReference type="NCBI Taxonomy" id="51695"/>
    <lineage>
        <taxon>Eukaryota</taxon>
        <taxon>Viridiplantae</taxon>
        <taxon>Chlorophyta</taxon>
        <taxon>core chlorophytes</taxon>
        <taxon>Chlorophyceae</taxon>
        <taxon>CS clade</taxon>
        <taxon>Chlamydomonadales</taxon>
        <taxon>Chlamydomonadaceae</taxon>
        <taxon>Chlamydomonas</taxon>
    </lineage>
</organism>
<dbReference type="GO" id="GO:0004620">
    <property type="term" value="F:phospholipase activity"/>
    <property type="evidence" value="ECO:0007669"/>
    <property type="project" value="TreeGrafter"/>
</dbReference>
<evidence type="ECO:0000256" key="1">
    <source>
        <dbReference type="SAM" id="MobiDB-lite"/>
    </source>
</evidence>
<evidence type="ECO:0000313" key="2">
    <source>
        <dbReference type="EMBL" id="KAG2433907.1"/>
    </source>
</evidence>
<dbReference type="AlphaFoldDB" id="A0A835SYQ3"/>
<comment type="caution">
    <text evidence="2">The sequence shown here is derived from an EMBL/GenBank/DDBJ whole genome shotgun (WGS) entry which is preliminary data.</text>
</comment>
<dbReference type="EMBL" id="JAEHOC010000018">
    <property type="protein sequence ID" value="KAG2433907.1"/>
    <property type="molecule type" value="Genomic_DNA"/>
</dbReference>
<keyword evidence="3" id="KW-1185">Reference proteome</keyword>
<name>A0A835SYQ3_CHLIN</name>
<proteinExistence type="predicted"/>
<protein>
    <submittedName>
        <fullName evidence="2">Uncharacterized protein</fullName>
    </submittedName>
</protein>
<dbReference type="GO" id="GO:0005783">
    <property type="term" value="C:endoplasmic reticulum"/>
    <property type="evidence" value="ECO:0007669"/>
    <property type="project" value="TreeGrafter"/>
</dbReference>
<dbReference type="GO" id="GO:0030149">
    <property type="term" value="P:sphingolipid catabolic process"/>
    <property type="evidence" value="ECO:0007669"/>
    <property type="project" value="TreeGrafter"/>
</dbReference>
<feature type="region of interest" description="Disordered" evidence="1">
    <location>
        <begin position="64"/>
        <end position="87"/>
    </location>
</feature>
<dbReference type="Proteomes" id="UP000650467">
    <property type="component" value="Unassembled WGS sequence"/>
</dbReference>
<dbReference type="PANTHER" id="PTHR12393:SF6">
    <property type="entry name" value="SPHINGOMYELIN PHOSPHODIESTERASE 2"/>
    <property type="match status" value="1"/>
</dbReference>
<dbReference type="GO" id="GO:0016020">
    <property type="term" value="C:membrane"/>
    <property type="evidence" value="ECO:0007669"/>
    <property type="project" value="TreeGrafter"/>
</dbReference>
<reference evidence="2" key="1">
    <citation type="journal article" date="2020" name="bioRxiv">
        <title>Comparative genomics of Chlamydomonas.</title>
        <authorList>
            <person name="Craig R.J."/>
            <person name="Hasan A.R."/>
            <person name="Ness R.W."/>
            <person name="Keightley P.D."/>
        </authorList>
    </citation>
    <scope>NUCLEOTIDE SEQUENCE</scope>
    <source>
        <strain evidence="2">SAG 7.73</strain>
    </source>
</reference>
<dbReference type="GO" id="GO:0046513">
    <property type="term" value="P:ceramide biosynthetic process"/>
    <property type="evidence" value="ECO:0007669"/>
    <property type="project" value="TreeGrafter"/>
</dbReference>
<sequence>MASFRSLHPEILVAIAKNLHANDLLGGFSLSCKAVFAALRSDPALPRTFRLAADATKSLRAFDSHSGTTHADSDAQLAHWQDPPRGERPWPGAAFVGHWDRPEPWRALTLAQRRRLLLLAATSGHPASLEVAIRRCGVAAADSIPISSGEKECHYCGALAAGDLRCAEILWSAGFQLRRRHDPFSTAAPAAVMGSLEACQWLLARPGEDPDSVQRLVLQLAECAAFAGREGQLDWLLEQQGLALSQLPHLACCAALGGHVGSMRRLRARAGGAWRVGADMRLLAALVGGVAPLPVVEEAAAQLLGEVGVAAAVAAGTVLQRARLVLAAALSYSHDWAVKLGWQALAASTANEVENLDGHESGELWDVFMNSCDLGLPADFGQRMLRLLDIPGFDLLQSLAAAVAVDHADVPAVRLLAARSSAARADVIRYMSEKLSLGTLQLPACELLHALGLDLDWQHVEAARLEGNVEEAAWMAKALVARGRLPDVAQDQTLFLAYNLLQRGDDVATLLGCLGVRDAHTDDRYLAFMRSLNAEYGLASLAAGGSVVALEDYVGRMAAVGVALEPLEPDIMHDTAAANQAAQDWLRERGLLAHEDV</sequence>
<evidence type="ECO:0000313" key="3">
    <source>
        <dbReference type="Proteomes" id="UP000650467"/>
    </source>
</evidence>
<accession>A0A835SYQ3</accession>
<dbReference type="PANTHER" id="PTHR12393">
    <property type="entry name" value="SPHINGOMYELIN PHOSPHODIESTERASE RELATED"/>
    <property type="match status" value="1"/>
</dbReference>